<sequence length="172" mass="18158">MKVLTFLTLTISLLGFVGCKQETTSTPAPPAETAGEHGDDHADGEVRDHSVAGHGHGAGPHDGVIADWGGGKYHVEFTVDHDKTQATVYVLGGDEKTPAPIDAESIELSIVDPQMVVTLAAAPQDDDPEGKASRFIGTHEKLGVVQEYEGTMTGVIDGTPYSGDFKEEAHDH</sequence>
<keyword evidence="3" id="KW-1185">Reference proteome</keyword>
<reference evidence="2 3" key="1">
    <citation type="submission" date="2024-02" db="EMBL/GenBank/DDBJ databases">
        <title>Rhodopirellula caenicola NBRC 110016.</title>
        <authorList>
            <person name="Ichikawa N."/>
            <person name="Katano-Makiyama Y."/>
            <person name="Hidaka K."/>
        </authorList>
    </citation>
    <scope>NUCLEOTIDE SEQUENCE [LARGE SCALE GENOMIC DNA]</scope>
    <source>
        <strain evidence="2 3">NBRC 110016</strain>
    </source>
</reference>
<accession>A0ABP9VWH3</accession>
<organism evidence="2 3">
    <name type="scientific">Novipirellula caenicola</name>
    <dbReference type="NCBI Taxonomy" id="1536901"/>
    <lineage>
        <taxon>Bacteria</taxon>
        <taxon>Pseudomonadati</taxon>
        <taxon>Planctomycetota</taxon>
        <taxon>Planctomycetia</taxon>
        <taxon>Pirellulales</taxon>
        <taxon>Pirellulaceae</taxon>
        <taxon>Novipirellula</taxon>
    </lineage>
</organism>
<comment type="caution">
    <text evidence="2">The sequence shown here is derived from an EMBL/GenBank/DDBJ whole genome shotgun (WGS) entry which is preliminary data.</text>
</comment>
<evidence type="ECO:0000313" key="3">
    <source>
        <dbReference type="Proteomes" id="UP001416858"/>
    </source>
</evidence>
<gene>
    <name evidence="2" type="ORF">Rcae01_03351</name>
</gene>
<evidence type="ECO:0008006" key="4">
    <source>
        <dbReference type="Google" id="ProtNLM"/>
    </source>
</evidence>
<evidence type="ECO:0000256" key="1">
    <source>
        <dbReference type="SAM" id="MobiDB-lite"/>
    </source>
</evidence>
<dbReference type="Proteomes" id="UP001416858">
    <property type="component" value="Unassembled WGS sequence"/>
</dbReference>
<dbReference type="RefSeq" id="WP_345684735.1">
    <property type="nucleotide sequence ID" value="NZ_BAABRO010000007.1"/>
</dbReference>
<dbReference type="PROSITE" id="PS51257">
    <property type="entry name" value="PROKAR_LIPOPROTEIN"/>
    <property type="match status" value="1"/>
</dbReference>
<name>A0ABP9VWH3_9BACT</name>
<protein>
    <recommendedName>
        <fullName evidence="4">CHRD domain-containing protein</fullName>
    </recommendedName>
</protein>
<feature type="region of interest" description="Disordered" evidence="1">
    <location>
        <begin position="22"/>
        <end position="63"/>
    </location>
</feature>
<evidence type="ECO:0000313" key="2">
    <source>
        <dbReference type="EMBL" id="GAA5507893.1"/>
    </source>
</evidence>
<dbReference type="EMBL" id="BAABRO010000007">
    <property type="protein sequence ID" value="GAA5507893.1"/>
    <property type="molecule type" value="Genomic_DNA"/>
</dbReference>
<proteinExistence type="predicted"/>
<feature type="compositionally biased region" description="Basic and acidic residues" evidence="1">
    <location>
        <begin position="34"/>
        <end position="51"/>
    </location>
</feature>